<keyword evidence="4" id="KW-1185">Reference proteome</keyword>
<name>A0AAE3IL45_9BACT</name>
<organism evidence="3 4">
    <name type="scientific">Haoranjiania flava</name>
    <dbReference type="NCBI Taxonomy" id="1856322"/>
    <lineage>
        <taxon>Bacteria</taxon>
        <taxon>Pseudomonadati</taxon>
        <taxon>Bacteroidota</taxon>
        <taxon>Chitinophagia</taxon>
        <taxon>Chitinophagales</taxon>
        <taxon>Chitinophagaceae</taxon>
        <taxon>Haoranjiania</taxon>
    </lineage>
</organism>
<dbReference type="PANTHER" id="PTHR35339:SF3">
    <property type="entry name" value="DUF2264 DOMAIN-CONTAINING PROTEIN"/>
    <property type="match status" value="1"/>
</dbReference>
<protein>
    <submittedName>
        <fullName evidence="3">DUF2264 domain-containing protein</fullName>
    </submittedName>
</protein>
<dbReference type="Pfam" id="PF10022">
    <property type="entry name" value="DUF2264"/>
    <property type="match status" value="1"/>
</dbReference>
<feature type="chain" id="PRO_5042017035" evidence="1">
    <location>
        <begin position="21"/>
        <end position="409"/>
    </location>
</feature>
<dbReference type="EMBL" id="JAOTPL010000004">
    <property type="protein sequence ID" value="MCU7693664.1"/>
    <property type="molecule type" value="Genomic_DNA"/>
</dbReference>
<keyword evidence="1" id="KW-0732">Signal</keyword>
<feature type="signal peptide" evidence="1">
    <location>
        <begin position="1"/>
        <end position="20"/>
    </location>
</feature>
<dbReference type="InterPro" id="IPR016624">
    <property type="entry name" value="UCP014753"/>
</dbReference>
<evidence type="ECO:0000256" key="1">
    <source>
        <dbReference type="SAM" id="SignalP"/>
    </source>
</evidence>
<sequence length="409" mass="46468">MKRFLFFSNFLIFLCFYSYAQQPSVYSNNAQLQREYLVNTLVKIADPVLQNLANNQLKKNIPVNGKRNDRHNYTYLEAFGRLLSGMAPWMELGAGNTPEGKLRTKYIQMARAALKNATDSLSPDFMNFNKGGQPLVDAAFLAQALLRAPTQLWEPLDSLTKKNIIRALRSTRVITPSQSNWLLFTAMVEAALLKFDGDYDRTRIEYALNMHQLWYKGDGVYGDGANFHWDYYNSFVIQPMLLEVTATLKEKKGSAKTDQLYALFLKCAKRYAAIQERLISPEGTYPPIGRSLAYRFGAFQHLSKMALMHMLPQELKPQQVRAALFTVIKKQVEAEGTFDKNGWLQPGFYGYQPGLGENYISTGSLYLCAQAFLFLGLPPDDPLWKGNDLDWTAKKIWTGIDAEADHAID</sequence>
<comment type="caution">
    <text evidence="3">The sequence shown here is derived from an EMBL/GenBank/DDBJ whole genome shotgun (WGS) entry which is preliminary data.</text>
</comment>
<feature type="domain" description="DUF2264" evidence="2">
    <location>
        <begin position="33"/>
        <end position="391"/>
    </location>
</feature>
<reference evidence="3" key="1">
    <citation type="submission" date="2022-10" db="EMBL/GenBank/DDBJ databases">
        <authorList>
            <person name="Kim H.S."/>
            <person name="Kim J.-S."/>
            <person name="Suh M.K."/>
            <person name="Eom M.K."/>
            <person name="Lee J.-S."/>
        </authorList>
    </citation>
    <scope>NUCLEOTIDE SEQUENCE</scope>
    <source>
        <strain evidence="3">LIP-5</strain>
    </source>
</reference>
<dbReference type="AlphaFoldDB" id="A0AAE3IL45"/>
<dbReference type="RefSeq" id="WP_263037152.1">
    <property type="nucleotide sequence ID" value="NZ_JAOTPL010000004.1"/>
</dbReference>
<evidence type="ECO:0000313" key="4">
    <source>
        <dbReference type="Proteomes" id="UP001209317"/>
    </source>
</evidence>
<evidence type="ECO:0000259" key="2">
    <source>
        <dbReference type="Pfam" id="PF10022"/>
    </source>
</evidence>
<dbReference type="PANTHER" id="PTHR35339">
    <property type="entry name" value="LINALOOL DEHYDRATASE_ISOMERASE DOMAIN-CONTAINING PROTEIN"/>
    <property type="match status" value="1"/>
</dbReference>
<evidence type="ECO:0000313" key="3">
    <source>
        <dbReference type="EMBL" id="MCU7693664.1"/>
    </source>
</evidence>
<dbReference type="Proteomes" id="UP001209317">
    <property type="component" value="Unassembled WGS sequence"/>
</dbReference>
<gene>
    <name evidence="3" type="ORF">OD355_03935</name>
</gene>
<dbReference type="InterPro" id="IPR049349">
    <property type="entry name" value="DUF2264_N"/>
</dbReference>
<dbReference type="PIRSF" id="PIRSF014753">
    <property type="entry name" value="UCP014753"/>
    <property type="match status" value="1"/>
</dbReference>
<accession>A0AAE3IL45</accession>
<proteinExistence type="predicted"/>